<reference evidence="3" key="1">
    <citation type="journal article" date="2014" name="Nat. Genet.">
        <title>The genome of the stress-tolerant wild tomato species Solanum pennellii.</title>
        <authorList>
            <person name="Bolger A."/>
            <person name="Scossa F."/>
            <person name="Bolger M.E."/>
            <person name="Lanz C."/>
            <person name="Maumus F."/>
            <person name="Tohge T."/>
            <person name="Quesneville H."/>
            <person name="Alseekh S."/>
            <person name="Sorensen I."/>
            <person name="Lichtenstein G."/>
            <person name="Fich E.A."/>
            <person name="Conte M."/>
            <person name="Keller H."/>
            <person name="Schneeberger K."/>
            <person name="Schwacke R."/>
            <person name="Ofner I."/>
            <person name="Vrebalov J."/>
            <person name="Xu Y."/>
            <person name="Osorio S."/>
            <person name="Aflitos S.A."/>
            <person name="Schijlen E."/>
            <person name="Jimenez-Gomez J.M."/>
            <person name="Ryngajllo M."/>
            <person name="Kimura S."/>
            <person name="Kumar R."/>
            <person name="Koenig D."/>
            <person name="Headland L.R."/>
            <person name="Maloof J.N."/>
            <person name="Sinha N."/>
            <person name="van Ham R.C."/>
            <person name="Lankhorst R.K."/>
            <person name="Mao L."/>
            <person name="Vogel A."/>
            <person name="Arsova B."/>
            <person name="Panstruga R."/>
            <person name="Fei Z."/>
            <person name="Rose J.K."/>
            <person name="Zamir D."/>
            <person name="Carrari F."/>
            <person name="Giovannoni J.J."/>
            <person name="Weigel D."/>
            <person name="Usadel B."/>
            <person name="Fernie A.R."/>
        </authorList>
    </citation>
    <scope>NUCLEOTIDE SEQUENCE [LARGE SCALE GENOMIC DNA]</scope>
    <source>
        <strain evidence="3">cv. LA0716</strain>
    </source>
</reference>
<reference evidence="4" key="2">
    <citation type="submission" date="2025-08" db="UniProtKB">
        <authorList>
            <consortium name="RefSeq"/>
        </authorList>
    </citation>
    <scope>IDENTIFICATION</scope>
</reference>
<evidence type="ECO:0000259" key="2">
    <source>
        <dbReference type="Pfam" id="PF09331"/>
    </source>
</evidence>
<dbReference type="Proteomes" id="UP000694930">
    <property type="component" value="Chromosome 10"/>
</dbReference>
<keyword evidence="3" id="KW-1185">Reference proteome</keyword>
<feature type="compositionally biased region" description="Basic and acidic residues" evidence="1">
    <location>
        <begin position="403"/>
        <end position="420"/>
    </location>
</feature>
<feature type="compositionally biased region" description="Basic and acidic residues" evidence="1">
    <location>
        <begin position="1"/>
        <end position="25"/>
    </location>
</feature>
<evidence type="ECO:0000256" key="1">
    <source>
        <dbReference type="SAM" id="MobiDB-lite"/>
    </source>
</evidence>
<evidence type="ECO:0000313" key="4">
    <source>
        <dbReference type="RefSeq" id="XP_027767943.1"/>
    </source>
</evidence>
<dbReference type="PANTHER" id="PTHR48449">
    <property type="entry name" value="DUF1985 DOMAIN-CONTAINING PROTEIN"/>
    <property type="match status" value="1"/>
</dbReference>
<feature type="region of interest" description="Disordered" evidence="1">
    <location>
        <begin position="627"/>
        <end position="647"/>
    </location>
</feature>
<accession>A0ABM1UWS5</accession>
<feature type="compositionally biased region" description="Polar residues" evidence="1">
    <location>
        <begin position="501"/>
        <end position="512"/>
    </location>
</feature>
<protein>
    <submittedName>
        <fullName evidence="4">Uncharacterized protein LOC114074285</fullName>
    </submittedName>
</protein>
<dbReference type="Pfam" id="PF09331">
    <property type="entry name" value="DUF1985"/>
    <property type="match status" value="1"/>
</dbReference>
<feature type="compositionally biased region" description="Basic and acidic residues" evidence="1">
    <location>
        <begin position="50"/>
        <end position="62"/>
    </location>
</feature>
<dbReference type="InterPro" id="IPR015410">
    <property type="entry name" value="DUF1985"/>
</dbReference>
<name>A0ABM1UWS5_SOLPN</name>
<feature type="region of interest" description="Disordered" evidence="1">
    <location>
        <begin position="501"/>
        <end position="535"/>
    </location>
</feature>
<sequence length="726" mass="83860">MSKRSNETPRKSRRLNEEASSDDFHAPSFKILSQTQNPKENEKKRKGKEKKREDESEKTTKERGKKRKGKEIKESTESESDFVEELIKSKSKKPRAEEEETDKPKKSSKEKKTQTHLSSCINMNVFADLLTFLGQDKFQQFIDETPFGFFYNLHHIKIQCQLLRHLFIMGNENVRDDMFVIKVNGKELHFGLKEFVAITGLKCGPVSDFVSDPHVQNRLIAENFGDFNKVSKSDFYYKFKLHNFWEEDDKLKIGILYFISSFLTASDPSKTTIPKLYFDLVESGQYATFPWANECFNLTLKACNKKFKKNPSSFKFSQFHIALQIWFYECCHPFDNTIAIRVSNRTPRILNWKTPNDVIFFDDLKKTIFRTHGNQHKFKNIVLSEEELNLMDETIINQSSSHQDSENPRSSENHVVHSEHKVQELRADIAEVKTELKELKITVHKHMADIKIYVDNSTKMIIDEIRLSRGEQIPEEQPEENVNQHAAQYDPIDMPTEKIPQQVQSSNTGAQKSTDDCLNVDASTASKSKPPTLDDYPDFTMTQIIALDPILNATTTPNLRTRNKNVDKYDSSPYIRMSEGESSSNRVPTFFQIKHPFQNHNGFDVPDEMIEEFNKWIFKDVSSRRGSSQARTTAAATSASHQQPSSRRLIAATRNRQHRHQLQPTAEAMEVALTGFLRSAIGETTSNSFNSNLGEANEERRFPGKIKYLTDLFRSSRFVFSFKLPF</sequence>
<organism evidence="3 4">
    <name type="scientific">Solanum pennellii</name>
    <name type="common">Tomato</name>
    <name type="synonym">Lycopersicon pennellii</name>
    <dbReference type="NCBI Taxonomy" id="28526"/>
    <lineage>
        <taxon>Eukaryota</taxon>
        <taxon>Viridiplantae</taxon>
        <taxon>Streptophyta</taxon>
        <taxon>Embryophyta</taxon>
        <taxon>Tracheophyta</taxon>
        <taxon>Spermatophyta</taxon>
        <taxon>Magnoliopsida</taxon>
        <taxon>eudicotyledons</taxon>
        <taxon>Gunneridae</taxon>
        <taxon>Pentapetalae</taxon>
        <taxon>asterids</taxon>
        <taxon>lamiids</taxon>
        <taxon>Solanales</taxon>
        <taxon>Solanaceae</taxon>
        <taxon>Solanoideae</taxon>
        <taxon>Solaneae</taxon>
        <taxon>Solanum</taxon>
        <taxon>Solanum subgen. Lycopersicon</taxon>
    </lineage>
</organism>
<gene>
    <name evidence="4" type="primary">LOC114074285</name>
</gene>
<evidence type="ECO:0000313" key="3">
    <source>
        <dbReference type="Proteomes" id="UP000694930"/>
    </source>
</evidence>
<feature type="domain" description="DUF1985" evidence="2">
    <location>
        <begin position="176"/>
        <end position="301"/>
    </location>
</feature>
<dbReference type="GeneID" id="114074285"/>
<feature type="compositionally biased region" description="Low complexity" evidence="1">
    <location>
        <begin position="627"/>
        <end position="646"/>
    </location>
</feature>
<proteinExistence type="predicted"/>
<feature type="region of interest" description="Disordered" evidence="1">
    <location>
        <begin position="1"/>
        <end position="114"/>
    </location>
</feature>
<dbReference type="RefSeq" id="XP_027767943.1">
    <property type="nucleotide sequence ID" value="XM_027912142.1"/>
</dbReference>
<feature type="region of interest" description="Disordered" evidence="1">
    <location>
        <begin position="398"/>
        <end position="420"/>
    </location>
</feature>
<dbReference type="PANTHER" id="PTHR48449:SF1">
    <property type="entry name" value="DUF1985 DOMAIN-CONTAINING PROTEIN"/>
    <property type="match status" value="1"/>
</dbReference>
<feature type="compositionally biased region" description="Basic and acidic residues" evidence="1">
    <location>
        <begin position="102"/>
        <end position="113"/>
    </location>
</feature>